<feature type="region of interest" description="Disordered" evidence="1">
    <location>
        <begin position="228"/>
        <end position="249"/>
    </location>
</feature>
<evidence type="ECO:0000256" key="1">
    <source>
        <dbReference type="SAM" id="MobiDB-lite"/>
    </source>
</evidence>
<proteinExistence type="predicted"/>
<sequence length="261" mass="29040">MSQVEMSDSDPTSESSASYVRKRAAYKAWVGAAWERLIRVVKSCFYKTVGRRKLEYFQVLTLLSDVTNSVNSRPLTYVDSEDAGFHALTPNSFLKLETGRSLVLPPGDASLGSDRRVLVASLEGREELFDTFKEQWYSEYILSLREADRDRFEASWSDNIKVGDVVLISAPGKSRPFWSMGRVVELLTGRDQKTRCVKVMKPDRSVDVFSINLLYPLELSADVVASASGTGPSPARAPTASNERPKRAAAVECGRKLKLCN</sequence>
<reference evidence="4 5" key="1">
    <citation type="submission" date="2025-04" db="UniProtKB">
        <authorList>
            <consortium name="RefSeq"/>
        </authorList>
    </citation>
    <scope>IDENTIFICATION</scope>
    <source>
        <tissue evidence="4 5">Whole organism</tissue>
    </source>
</reference>
<organism evidence="3 5">
    <name type="scientific">Hyalella azteca</name>
    <name type="common">Amphipod</name>
    <dbReference type="NCBI Taxonomy" id="294128"/>
    <lineage>
        <taxon>Eukaryota</taxon>
        <taxon>Metazoa</taxon>
        <taxon>Ecdysozoa</taxon>
        <taxon>Arthropoda</taxon>
        <taxon>Crustacea</taxon>
        <taxon>Multicrustacea</taxon>
        <taxon>Malacostraca</taxon>
        <taxon>Eumalacostraca</taxon>
        <taxon>Peracarida</taxon>
        <taxon>Amphipoda</taxon>
        <taxon>Senticaudata</taxon>
        <taxon>Talitrida</taxon>
        <taxon>Talitroidea</taxon>
        <taxon>Hyalellidae</taxon>
        <taxon>Hyalella</taxon>
    </lineage>
</organism>
<dbReference type="Pfam" id="PF18701">
    <property type="entry name" value="DUF5641"/>
    <property type="match status" value="1"/>
</dbReference>
<feature type="domain" description="DUF5641" evidence="2">
    <location>
        <begin position="127"/>
        <end position="202"/>
    </location>
</feature>
<accession>A0A979FMZ7</accession>
<evidence type="ECO:0000259" key="2">
    <source>
        <dbReference type="Pfam" id="PF18701"/>
    </source>
</evidence>
<dbReference type="RefSeq" id="XP_047738430.1">
    <property type="nucleotide sequence ID" value="XM_047882474.1"/>
</dbReference>
<dbReference type="Proteomes" id="UP000694843">
    <property type="component" value="Unplaced"/>
</dbReference>
<dbReference type="RefSeq" id="XP_047738429.1">
    <property type="nucleotide sequence ID" value="XM_047882473.1"/>
</dbReference>
<protein>
    <submittedName>
        <fullName evidence="4 5">Uncharacterized protein LOC108671360 isoform X2</fullName>
    </submittedName>
</protein>
<gene>
    <name evidence="4 5" type="primary">LOC108671360</name>
</gene>
<name>A0A979FMZ7_HYAAZ</name>
<dbReference type="PANTHER" id="PTHR47331">
    <property type="entry name" value="PHD-TYPE DOMAIN-CONTAINING PROTEIN"/>
    <property type="match status" value="1"/>
</dbReference>
<evidence type="ECO:0000313" key="5">
    <source>
        <dbReference type="RefSeq" id="XP_047738430.1"/>
    </source>
</evidence>
<dbReference type="InterPro" id="IPR040676">
    <property type="entry name" value="DUF5641"/>
</dbReference>
<keyword evidence="3" id="KW-1185">Reference proteome</keyword>
<dbReference type="AlphaFoldDB" id="A0A979FMZ7"/>
<dbReference type="GeneID" id="108671360"/>
<evidence type="ECO:0000313" key="4">
    <source>
        <dbReference type="RefSeq" id="XP_047738429.1"/>
    </source>
</evidence>
<evidence type="ECO:0000313" key="3">
    <source>
        <dbReference type="Proteomes" id="UP000694843"/>
    </source>
</evidence>